<evidence type="ECO:0000259" key="2">
    <source>
        <dbReference type="Pfam" id="PF09832"/>
    </source>
</evidence>
<protein>
    <submittedName>
        <fullName evidence="3">DUF2059 domain-containing protein</fullName>
    </submittedName>
</protein>
<dbReference type="Pfam" id="PF09832">
    <property type="entry name" value="DUF2059"/>
    <property type="match status" value="1"/>
</dbReference>
<reference evidence="3 4" key="1">
    <citation type="submission" date="2021-07" db="EMBL/GenBank/DDBJ databases">
        <title>Flavobacterium WSW3-B6 sp.nov, isolated from seaweed.</title>
        <authorList>
            <person name="Muhammad N."/>
            <person name="Ho H."/>
            <person name="Lee Y.-J."/>
            <person name="Nguyen T."/>
            <person name="Ho J."/>
            <person name="Kim S.-G."/>
        </authorList>
    </citation>
    <scope>NUCLEOTIDE SEQUENCE [LARGE SCALE GENOMIC DNA]</scope>
    <source>
        <strain evidence="3 4">WSW3-B6</strain>
    </source>
</reference>
<name>A0ABX8VBY3_9FLAO</name>
<accession>A0ABX8VBY3</accession>
<dbReference type="Proteomes" id="UP000825381">
    <property type="component" value="Chromosome"/>
</dbReference>
<proteinExistence type="predicted"/>
<feature type="domain" description="DUF2059" evidence="2">
    <location>
        <begin position="77"/>
        <end position="126"/>
    </location>
</feature>
<keyword evidence="1" id="KW-0732">Signal</keyword>
<organism evidence="3 4">
    <name type="scientific">Flavobacterium litorale</name>
    <dbReference type="NCBI Taxonomy" id="2856519"/>
    <lineage>
        <taxon>Bacteria</taxon>
        <taxon>Pseudomonadati</taxon>
        <taxon>Bacteroidota</taxon>
        <taxon>Flavobacteriia</taxon>
        <taxon>Flavobacteriales</taxon>
        <taxon>Flavobacteriaceae</taxon>
        <taxon>Flavobacterium</taxon>
    </lineage>
</organism>
<keyword evidence="4" id="KW-1185">Reference proteome</keyword>
<evidence type="ECO:0000313" key="4">
    <source>
        <dbReference type="Proteomes" id="UP000825381"/>
    </source>
</evidence>
<evidence type="ECO:0000313" key="3">
    <source>
        <dbReference type="EMBL" id="QYJ68541.1"/>
    </source>
</evidence>
<evidence type="ECO:0000256" key="1">
    <source>
        <dbReference type="SAM" id="SignalP"/>
    </source>
</evidence>
<dbReference type="RefSeq" id="WP_220640881.1">
    <property type="nucleotide sequence ID" value="NZ_CP080429.1"/>
</dbReference>
<gene>
    <name evidence="3" type="ORF">K1I41_01290</name>
</gene>
<dbReference type="InterPro" id="IPR018637">
    <property type="entry name" value="DUF2059"/>
</dbReference>
<sequence>MKKLVFAFVFMLAAQFTFAQDAAFKADVKKMMELTGATAQMDMAKKQVMAMVPADKQADFTKEFEKSLEPVLESQTNFYMKEFTHQEIKDLIKFYQSPLGRKLAEKSTKLAEENIQTMQEWSMELQGIMMKYMQ</sequence>
<feature type="chain" id="PRO_5045973663" evidence="1">
    <location>
        <begin position="20"/>
        <end position="134"/>
    </location>
</feature>
<dbReference type="EMBL" id="CP080429">
    <property type="protein sequence ID" value="QYJ68541.1"/>
    <property type="molecule type" value="Genomic_DNA"/>
</dbReference>
<feature type="signal peptide" evidence="1">
    <location>
        <begin position="1"/>
        <end position="19"/>
    </location>
</feature>